<evidence type="ECO:0000256" key="2">
    <source>
        <dbReference type="ARBA" id="ARBA00022448"/>
    </source>
</evidence>
<keyword evidence="3 9" id="KW-0812">Transmembrane</keyword>
<feature type="transmembrane region" description="Helical" evidence="9">
    <location>
        <begin position="440"/>
        <end position="458"/>
    </location>
</feature>
<evidence type="ECO:0000256" key="9">
    <source>
        <dbReference type="SAM" id="Phobius"/>
    </source>
</evidence>
<feature type="region of interest" description="Disordered" evidence="8">
    <location>
        <begin position="174"/>
        <end position="212"/>
    </location>
</feature>
<keyword evidence="6 9" id="KW-0472">Membrane</keyword>
<feature type="compositionally biased region" description="Basic and acidic residues" evidence="8">
    <location>
        <begin position="182"/>
        <end position="198"/>
    </location>
</feature>
<dbReference type="SUPFAM" id="SSF52540">
    <property type="entry name" value="P-loop containing nucleoside triphosphate hydrolases"/>
    <property type="match status" value="1"/>
</dbReference>
<dbReference type="Pfam" id="PF17784">
    <property type="entry name" value="Sulfotransfer_4"/>
    <property type="match status" value="1"/>
</dbReference>
<dbReference type="PANTHER" id="PTHR33281:SF20">
    <property type="match status" value="1"/>
</dbReference>
<evidence type="ECO:0000256" key="4">
    <source>
        <dbReference type="ARBA" id="ARBA00022989"/>
    </source>
</evidence>
<evidence type="ECO:0000256" key="8">
    <source>
        <dbReference type="SAM" id="MobiDB-lite"/>
    </source>
</evidence>
<evidence type="ECO:0000256" key="5">
    <source>
        <dbReference type="ARBA" id="ARBA00023065"/>
    </source>
</evidence>
<gene>
    <name evidence="10" type="ORF">PHATRDRAFT_45771</name>
</gene>
<keyword evidence="7" id="KW-0175">Coiled coil</keyword>
<comment type="subcellular location">
    <subcellularLocation>
        <location evidence="1">Membrane</location>
        <topology evidence="1">Multi-pass membrane protein</topology>
    </subcellularLocation>
</comment>
<feature type="region of interest" description="Disordered" evidence="8">
    <location>
        <begin position="513"/>
        <end position="550"/>
    </location>
</feature>
<dbReference type="RefSeq" id="XP_002179993.1">
    <property type="nucleotide sequence ID" value="XM_002179957.1"/>
</dbReference>
<dbReference type="InterPro" id="IPR044669">
    <property type="entry name" value="YneE/VCCN1/2-like"/>
</dbReference>
<dbReference type="GO" id="GO:0006811">
    <property type="term" value="P:monoatomic ion transport"/>
    <property type="evidence" value="ECO:0007669"/>
    <property type="project" value="UniProtKB-KW"/>
</dbReference>
<dbReference type="InterPro" id="IPR040632">
    <property type="entry name" value="Sulfotransfer_4"/>
</dbReference>
<evidence type="ECO:0000256" key="6">
    <source>
        <dbReference type="ARBA" id="ARBA00023136"/>
    </source>
</evidence>
<dbReference type="InterPro" id="IPR027417">
    <property type="entry name" value="P-loop_NTPase"/>
</dbReference>
<evidence type="ECO:0000256" key="3">
    <source>
        <dbReference type="ARBA" id="ARBA00022692"/>
    </source>
</evidence>
<feature type="transmembrane region" description="Helical" evidence="9">
    <location>
        <begin position="21"/>
        <end position="44"/>
    </location>
</feature>
<feature type="transmembrane region" description="Helical" evidence="9">
    <location>
        <begin position="56"/>
        <end position="75"/>
    </location>
</feature>
<evidence type="ECO:0000313" key="10">
    <source>
        <dbReference type="EMBL" id="EEC48184.1"/>
    </source>
</evidence>
<dbReference type="PaxDb" id="2850-Phatr45771"/>
<feature type="region of interest" description="Disordered" evidence="8">
    <location>
        <begin position="136"/>
        <end position="162"/>
    </location>
</feature>
<reference evidence="10 11" key="1">
    <citation type="journal article" date="2008" name="Nature">
        <title>The Phaeodactylum genome reveals the evolutionary history of diatom genomes.</title>
        <authorList>
            <person name="Bowler C."/>
            <person name="Allen A.E."/>
            <person name="Badger J.H."/>
            <person name="Grimwood J."/>
            <person name="Jabbari K."/>
            <person name="Kuo A."/>
            <person name="Maheswari U."/>
            <person name="Martens C."/>
            <person name="Maumus F."/>
            <person name="Otillar R.P."/>
            <person name="Rayko E."/>
            <person name="Salamov A."/>
            <person name="Vandepoele K."/>
            <person name="Beszteri B."/>
            <person name="Gruber A."/>
            <person name="Heijde M."/>
            <person name="Katinka M."/>
            <person name="Mock T."/>
            <person name="Valentin K."/>
            <person name="Verret F."/>
            <person name="Berges J.A."/>
            <person name="Brownlee C."/>
            <person name="Cadoret J.P."/>
            <person name="Chiovitti A."/>
            <person name="Choi C.J."/>
            <person name="Coesel S."/>
            <person name="De Martino A."/>
            <person name="Detter J.C."/>
            <person name="Durkin C."/>
            <person name="Falciatore A."/>
            <person name="Fournet J."/>
            <person name="Haruta M."/>
            <person name="Huysman M.J."/>
            <person name="Jenkins B.D."/>
            <person name="Jiroutova K."/>
            <person name="Jorgensen R.E."/>
            <person name="Joubert Y."/>
            <person name="Kaplan A."/>
            <person name="Kroger N."/>
            <person name="Kroth P.G."/>
            <person name="La Roche J."/>
            <person name="Lindquist E."/>
            <person name="Lommer M."/>
            <person name="Martin-Jezequel V."/>
            <person name="Lopez P.J."/>
            <person name="Lucas S."/>
            <person name="Mangogna M."/>
            <person name="McGinnis K."/>
            <person name="Medlin L.K."/>
            <person name="Montsant A."/>
            <person name="Oudot-Le Secq M.P."/>
            <person name="Napoli C."/>
            <person name="Obornik M."/>
            <person name="Parker M.S."/>
            <person name="Petit J.L."/>
            <person name="Porcel B.M."/>
            <person name="Poulsen N."/>
            <person name="Robison M."/>
            <person name="Rychlewski L."/>
            <person name="Rynearson T.A."/>
            <person name="Schmutz J."/>
            <person name="Shapiro H."/>
            <person name="Siaut M."/>
            <person name="Stanley M."/>
            <person name="Sussman M.R."/>
            <person name="Taylor A.R."/>
            <person name="Vardi A."/>
            <person name="von Dassow P."/>
            <person name="Vyverman W."/>
            <person name="Willis A."/>
            <person name="Wyrwicz L.S."/>
            <person name="Rokhsar D.S."/>
            <person name="Weissenbach J."/>
            <person name="Armbrust E.V."/>
            <person name="Green B.R."/>
            <person name="Van de Peer Y."/>
            <person name="Grigoriev I.V."/>
        </authorList>
    </citation>
    <scope>NUCLEOTIDE SEQUENCE [LARGE SCALE GENOMIC DNA]</scope>
    <source>
        <strain evidence="10 11">CCAP 1055/1</strain>
    </source>
</reference>
<dbReference type="GeneID" id="7200912"/>
<dbReference type="AlphaFoldDB" id="B7FZR8"/>
<keyword evidence="2" id="KW-0813">Transport</keyword>
<dbReference type="InParanoid" id="B7FZR8"/>
<dbReference type="Proteomes" id="UP000000759">
    <property type="component" value="Chromosome 8"/>
</dbReference>
<keyword evidence="4 9" id="KW-1133">Transmembrane helix</keyword>
<dbReference type="GO" id="GO:0016020">
    <property type="term" value="C:membrane"/>
    <property type="evidence" value="ECO:0007669"/>
    <property type="project" value="UniProtKB-SubCell"/>
</dbReference>
<accession>B7FZR8</accession>
<name>B7FZR8_PHATC</name>
<evidence type="ECO:0000313" key="11">
    <source>
        <dbReference type="Proteomes" id="UP000000759"/>
    </source>
</evidence>
<sequence length="947" mass="106356">MIQYDRSPFGISTLCRMHGSAVYRATIPGFASVIFIVLIHELWLERPIYQEKDNELGHPYAIGVLVGTITFLLVFRTQQAYARYWEACSSVYQMMSKWMDASSHTAVYHLQCDHYDHIRPPSFYDYPHLNAEFLTRDRETHDPNSTGVMESMRMQKRATTKSIEQIETCRLAPAKPKRKVWERRSSDTKSESSSRGEDTPVPLESDPRLDGNWGALFDDNRATFFDPKFPDSIDKAGFASSQGGNTPPLFLQELAHLTSLLTGVALATLRNDIEGAESPLDIYEAGSPWPEVDPDKMADATFFGAGFTAMKISNFIGIGRTPEERTRYNASRPLAVLGGVSAAEIRFLQMARGPYAKTQLCWSWLSEFITREHLAGSTGNVGPPIISRIIQFLGDGMIYYNHARKITFIPFPFPHAQLSVVYVLVTVPAVAFLMDQYTEKLWVGCILTFLTVTALAGIHEVARELENPFRNVPNELPLVTMQAQFNEALLTMYAGFHPDNFWKEDADRYSKKKKRTTAKKCVQSNGVNSSESCPRQAPEGEAPETRTNHEKSLDAKIQELLEKIDQQGSELARLRATVVSGIKDPESQPVEYHRQAEEQMISIASAIVYQWHLKVLGMEIFRTSFANLGKHFWATATGLFLALSGMASLFHEGQIIFSLSSDSPFAATHGVDELHPTSAISEMRSASDRQMQQNKTETELLVSYRNRFEVVPEITRPLVETIPGDSTAPTSRAFNTSQADRADIKEEPGRKQNWSRMIIPWPVFVLSLPKSGTSSISSYFNCGLKHRQSAHHWGKMNSGKQNKLGFCFLDNVRGNRPMLNGCGKYKVWVDAGVPSSRGKCFYPGMHGLDNIVTNYPNATIVLSTREALNWVRSVRKYAGGTLMDKWQRNCPDFPNANSTELEWAVFYDGYNDSIRKFSIANPSLTLVEVNLESSLAPSVLKEKAVKN</sequence>
<feature type="coiled-coil region" evidence="7">
    <location>
        <begin position="550"/>
        <end position="577"/>
    </location>
</feature>
<dbReference type="PANTHER" id="PTHR33281">
    <property type="entry name" value="UPF0187 PROTEIN YNEE"/>
    <property type="match status" value="1"/>
</dbReference>
<evidence type="ECO:0000256" key="1">
    <source>
        <dbReference type="ARBA" id="ARBA00004141"/>
    </source>
</evidence>
<dbReference type="OrthoDB" id="41192at2759"/>
<keyword evidence="11" id="KW-1185">Reference proteome</keyword>
<dbReference type="EMBL" id="CM000611">
    <property type="protein sequence ID" value="EEC48184.1"/>
    <property type="molecule type" value="Genomic_DNA"/>
</dbReference>
<dbReference type="HOGENOM" id="CLU_265776_0_0_1"/>
<evidence type="ECO:0000256" key="7">
    <source>
        <dbReference type="SAM" id="Coils"/>
    </source>
</evidence>
<feature type="compositionally biased region" description="Polar residues" evidence="8">
    <location>
        <begin position="522"/>
        <end position="533"/>
    </location>
</feature>
<dbReference type="KEGG" id="pti:PHATRDRAFT_45771"/>
<proteinExistence type="predicted"/>
<dbReference type="Gene3D" id="3.40.50.300">
    <property type="entry name" value="P-loop containing nucleotide triphosphate hydrolases"/>
    <property type="match status" value="1"/>
</dbReference>
<protein>
    <submittedName>
        <fullName evidence="10">Uncharacterized protein</fullName>
    </submittedName>
</protein>
<keyword evidence="5" id="KW-0406">Ion transport</keyword>
<dbReference type="eggNOG" id="ENOG502S7K9">
    <property type="taxonomic scope" value="Eukaryota"/>
</dbReference>
<organism evidence="10 11">
    <name type="scientific">Phaeodactylum tricornutum (strain CCAP 1055/1)</name>
    <dbReference type="NCBI Taxonomy" id="556484"/>
    <lineage>
        <taxon>Eukaryota</taxon>
        <taxon>Sar</taxon>
        <taxon>Stramenopiles</taxon>
        <taxon>Ochrophyta</taxon>
        <taxon>Bacillariophyta</taxon>
        <taxon>Bacillariophyceae</taxon>
        <taxon>Bacillariophycidae</taxon>
        <taxon>Naviculales</taxon>
        <taxon>Phaeodactylaceae</taxon>
        <taxon>Phaeodactylum</taxon>
    </lineage>
</organism>
<reference evidence="11" key="2">
    <citation type="submission" date="2008-08" db="EMBL/GenBank/DDBJ databases">
        <authorList>
            <consortium name="Diatom Consortium"/>
            <person name="Grigoriev I."/>
            <person name="Grimwood J."/>
            <person name="Kuo A."/>
            <person name="Otillar R.P."/>
            <person name="Salamov A."/>
            <person name="Detter J.C."/>
            <person name="Lindquist E."/>
            <person name="Shapiro H."/>
            <person name="Lucas S."/>
            <person name="Glavina del Rio T."/>
            <person name="Pitluck S."/>
            <person name="Rokhsar D."/>
            <person name="Bowler C."/>
        </authorList>
    </citation>
    <scope>GENOME REANNOTATION</scope>
    <source>
        <strain evidence="11">CCAP 1055/1</strain>
    </source>
</reference>